<evidence type="ECO:0000313" key="2">
    <source>
        <dbReference type="Proteomes" id="UP000689967"/>
    </source>
</evidence>
<reference evidence="1 2" key="1">
    <citation type="submission" date="2021-01" db="EMBL/GenBank/DDBJ databases">
        <title>Roseomonas sp. nov, a bacterium isolated from an oil production mixture in Yumen Oilfield.</title>
        <authorList>
            <person name="Wu D."/>
        </authorList>
    </citation>
    <scope>NUCLEOTIDE SEQUENCE [LARGE SCALE GENOMIC DNA]</scope>
    <source>
        <strain evidence="1 2">ROY-5-3</strain>
    </source>
</reference>
<keyword evidence="2" id="KW-1185">Reference proteome</keyword>
<comment type="caution">
    <text evidence="1">The sequence shown here is derived from an EMBL/GenBank/DDBJ whole genome shotgun (WGS) entry which is preliminary data.</text>
</comment>
<gene>
    <name evidence="1" type="ORF">JJQ90_09670</name>
</gene>
<accession>A0ABS6H838</accession>
<sequence length="105" mass="11559">MPDLTRTLARLTMLLHHLPQVPPPYHADALLISAEAIEQLAAALPPEHRPSRAWGQTLAQQLRQVAETCQRLAPQVADAPYPAQATARLLARDLPAPRGIWPSPR</sequence>
<dbReference type="RefSeq" id="WP_216874728.1">
    <property type="nucleotide sequence ID" value="NZ_JAERQM010000002.1"/>
</dbReference>
<organism evidence="1 2">
    <name type="scientific">Falsiroseomonas oleicola</name>
    <dbReference type="NCBI Taxonomy" id="2801474"/>
    <lineage>
        <taxon>Bacteria</taxon>
        <taxon>Pseudomonadati</taxon>
        <taxon>Pseudomonadota</taxon>
        <taxon>Alphaproteobacteria</taxon>
        <taxon>Acetobacterales</taxon>
        <taxon>Roseomonadaceae</taxon>
        <taxon>Falsiroseomonas</taxon>
    </lineage>
</organism>
<evidence type="ECO:0000313" key="1">
    <source>
        <dbReference type="EMBL" id="MBU8543972.1"/>
    </source>
</evidence>
<proteinExistence type="predicted"/>
<dbReference type="EMBL" id="JAERQM010000002">
    <property type="protein sequence ID" value="MBU8543972.1"/>
    <property type="molecule type" value="Genomic_DNA"/>
</dbReference>
<dbReference type="Proteomes" id="UP000689967">
    <property type="component" value="Unassembled WGS sequence"/>
</dbReference>
<name>A0ABS6H838_9PROT</name>
<protein>
    <submittedName>
        <fullName evidence="1">Uncharacterized protein</fullName>
    </submittedName>
</protein>